<dbReference type="PANTHER" id="PTHR11061">
    <property type="entry name" value="RNA M5U METHYLTRANSFERASE"/>
    <property type="match status" value="1"/>
</dbReference>
<dbReference type="NCBIfam" id="TIGR00479">
    <property type="entry name" value="rumA"/>
    <property type="match status" value="1"/>
</dbReference>
<dbReference type="Gene3D" id="2.40.50.1070">
    <property type="match status" value="1"/>
</dbReference>
<comment type="caution">
    <text evidence="9">The sequence shown here is derived from an EMBL/GenBank/DDBJ whole genome shotgun (WGS) entry which is preliminary data.</text>
</comment>
<reference evidence="9 10" key="1">
    <citation type="submission" date="2018-06" db="EMBL/GenBank/DDBJ databases">
        <authorList>
            <consortium name="Pathogen Informatics"/>
            <person name="Doyle S."/>
        </authorList>
    </citation>
    <scope>NUCLEOTIDE SEQUENCE [LARGE SCALE GENOMIC DNA]</scope>
    <source>
        <strain evidence="9 10">NCTC10338</strain>
    </source>
</reference>
<organism evidence="9 10">
    <name type="scientific">Lysinibacillus sphaericus</name>
    <name type="common">Bacillus sphaericus</name>
    <dbReference type="NCBI Taxonomy" id="1421"/>
    <lineage>
        <taxon>Bacteria</taxon>
        <taxon>Bacillati</taxon>
        <taxon>Bacillota</taxon>
        <taxon>Bacilli</taxon>
        <taxon>Bacillales</taxon>
        <taxon>Bacillaceae</taxon>
        <taxon>Lysinibacillus</taxon>
    </lineage>
</organism>
<dbReference type="InterPro" id="IPR010280">
    <property type="entry name" value="U5_MeTrfase_fam"/>
</dbReference>
<feature type="binding site" evidence="6">
    <location>
        <position position="404"/>
    </location>
    <ligand>
        <name>S-adenosyl-L-methionine</name>
        <dbReference type="ChEBI" id="CHEBI:59789"/>
    </ligand>
</feature>
<evidence type="ECO:0000256" key="5">
    <source>
        <dbReference type="ARBA" id="ARBA00023014"/>
    </source>
</evidence>
<keyword evidence="1" id="KW-0479">Metal-binding</keyword>
<dbReference type="FunFam" id="3.40.50.150:FF:000009">
    <property type="entry name" value="23S rRNA (Uracil(1939)-C(5))-methyltransferase RlmD"/>
    <property type="match status" value="1"/>
</dbReference>
<keyword evidence="1" id="KW-0004">4Fe-4S</keyword>
<dbReference type="Pfam" id="PF05958">
    <property type="entry name" value="tRNA_U5-meth_tr"/>
    <property type="match status" value="1"/>
</dbReference>
<evidence type="ECO:0000256" key="4">
    <source>
        <dbReference type="ARBA" id="ARBA00022691"/>
    </source>
</evidence>
<proteinExistence type="inferred from homology"/>
<evidence type="ECO:0000256" key="6">
    <source>
        <dbReference type="PROSITE-ProRule" id="PRU01024"/>
    </source>
</evidence>
<dbReference type="InterPro" id="IPR002792">
    <property type="entry name" value="TRAM_dom"/>
</dbReference>
<gene>
    <name evidence="9" type="primary">rlmCD</name>
    <name evidence="9" type="ORF">NCTC10338_04071</name>
</gene>
<dbReference type="PROSITE" id="PS01230">
    <property type="entry name" value="TRMA_1"/>
    <property type="match status" value="1"/>
</dbReference>
<evidence type="ECO:0000259" key="8">
    <source>
        <dbReference type="PROSITE" id="PS50926"/>
    </source>
</evidence>
<keyword evidence="4 6" id="KW-0949">S-adenosyl-L-methionine</keyword>
<feature type="domain" description="TRAM" evidence="8">
    <location>
        <begin position="22"/>
        <end position="80"/>
    </location>
</feature>
<dbReference type="EMBL" id="UFSZ01000001">
    <property type="protein sequence ID" value="SUV19019.1"/>
    <property type="molecule type" value="Genomic_DNA"/>
</dbReference>
<name>A0AAJ5DBN8_LYSSH</name>
<dbReference type="InterPro" id="IPR029063">
    <property type="entry name" value="SAM-dependent_MTases_sf"/>
</dbReference>
<keyword evidence="2 6" id="KW-0489">Methyltransferase</keyword>
<dbReference type="SUPFAM" id="SSF50249">
    <property type="entry name" value="Nucleic acid-binding proteins"/>
    <property type="match status" value="1"/>
</dbReference>
<evidence type="ECO:0000256" key="7">
    <source>
        <dbReference type="PROSITE-ProRule" id="PRU10015"/>
    </source>
</evidence>
<comment type="similarity">
    <text evidence="6">Belongs to the class I-like SAM-binding methyltransferase superfamily. RNA M5U methyltransferase family.</text>
</comment>
<dbReference type="FunFam" id="2.40.50.140:FF:000097">
    <property type="entry name" value="23S rRNA (uracil(1939)-C(5))-methyltransferase RlmD"/>
    <property type="match status" value="1"/>
</dbReference>
<dbReference type="GO" id="GO:0051539">
    <property type="term" value="F:4 iron, 4 sulfur cluster binding"/>
    <property type="evidence" value="ECO:0007669"/>
    <property type="project" value="UniProtKB-KW"/>
</dbReference>
<sequence>MLSVTTCCTKLKDVDRLTQQTTMEVGQKFPLTIKRLGINGEGVGFYKRNVVFVKGAIPGEEITAQVTKTQRNFAEADILAIRKASPYRQEAPCPVYNECGGCQLQHMTYEKQLLEKRDIVMQALERYAKPLAASVEVRHTLGMDNPWHYRNKSQFQVRKEGKRVYAGLFTEGSNKLLNINDCLVQHPITSKITVATRKILQKLNITIYDGRTLDGLVRTIVVRTGIRTGETQVVLVTTRKEIPHLAELITRIKKIDPSIVSIAQNINREKTSLIFGDETIVLDGKETIHEELGELAFDLSARAFFQLNPTQTVHLYNEIKKAAALTGKETVVDAYCGVGTIGLWLADQAKEVRGMDVIPESIQDARTNARKHGFKHTKYAVGTAESVLAKWRKEGFTPDVITVDPPRTGLAPEFIRTVLKLKPKRFVYTSCNPSTLAKDLQELSKLYDVEYIQPVDMFAQTAQVECVCSLVLKAEHRK</sequence>
<dbReference type="GO" id="GO:0070475">
    <property type="term" value="P:rRNA base methylation"/>
    <property type="evidence" value="ECO:0007669"/>
    <property type="project" value="TreeGrafter"/>
</dbReference>
<dbReference type="PROSITE" id="PS51687">
    <property type="entry name" value="SAM_MT_RNA_M5U"/>
    <property type="match status" value="1"/>
</dbReference>
<feature type="binding site" evidence="6">
    <location>
        <position position="335"/>
    </location>
    <ligand>
        <name>S-adenosyl-L-methionine</name>
        <dbReference type="ChEBI" id="CHEBI:59789"/>
    </ligand>
</feature>
<dbReference type="Gene3D" id="2.40.50.140">
    <property type="entry name" value="Nucleic acid-binding proteins"/>
    <property type="match status" value="1"/>
</dbReference>
<evidence type="ECO:0000256" key="2">
    <source>
        <dbReference type="ARBA" id="ARBA00022603"/>
    </source>
</evidence>
<dbReference type="Gene3D" id="3.40.50.150">
    <property type="entry name" value="Vaccinia Virus protein VP39"/>
    <property type="match status" value="1"/>
</dbReference>
<dbReference type="FunFam" id="2.40.50.1070:FF:000003">
    <property type="entry name" value="23S rRNA (Uracil-5-)-methyltransferase RumA"/>
    <property type="match status" value="1"/>
</dbReference>
<dbReference type="CDD" id="cd02440">
    <property type="entry name" value="AdoMet_MTases"/>
    <property type="match status" value="1"/>
</dbReference>
<dbReference type="SUPFAM" id="SSF53335">
    <property type="entry name" value="S-adenosyl-L-methionine-dependent methyltransferases"/>
    <property type="match status" value="1"/>
</dbReference>
<dbReference type="GO" id="GO:0070041">
    <property type="term" value="F:rRNA (uridine-C5-)-methyltransferase activity"/>
    <property type="evidence" value="ECO:0007669"/>
    <property type="project" value="TreeGrafter"/>
</dbReference>
<protein>
    <submittedName>
        <fullName evidence="9">RNA methyltransferase, TrmA family</fullName>
        <ecNumber evidence="9">2.1.1.189</ecNumber>
    </submittedName>
</protein>
<evidence type="ECO:0000256" key="1">
    <source>
        <dbReference type="ARBA" id="ARBA00022485"/>
    </source>
</evidence>
<keyword evidence="3 6" id="KW-0808">Transferase</keyword>
<dbReference type="PANTHER" id="PTHR11061:SF45">
    <property type="match status" value="1"/>
</dbReference>
<accession>A0AAJ5DBN8</accession>
<dbReference type="InterPro" id="IPR012340">
    <property type="entry name" value="NA-bd_OB-fold"/>
</dbReference>
<dbReference type="AlphaFoldDB" id="A0AAJ5DBN8"/>
<keyword evidence="5" id="KW-0411">Iron-sulfur</keyword>
<feature type="binding site" evidence="6">
    <location>
        <position position="356"/>
    </location>
    <ligand>
        <name>S-adenosyl-L-methionine</name>
        <dbReference type="ChEBI" id="CHEBI:59789"/>
    </ligand>
</feature>
<feature type="active site" evidence="7">
    <location>
        <position position="431"/>
    </location>
</feature>
<keyword evidence="1" id="KW-0408">Iron</keyword>
<dbReference type="Proteomes" id="UP000255295">
    <property type="component" value="Unassembled WGS sequence"/>
</dbReference>
<dbReference type="PROSITE" id="PS50926">
    <property type="entry name" value="TRAM"/>
    <property type="match status" value="1"/>
</dbReference>
<feature type="binding site" evidence="6">
    <location>
        <position position="306"/>
    </location>
    <ligand>
        <name>S-adenosyl-L-methionine</name>
        <dbReference type="ChEBI" id="CHEBI:59789"/>
    </ligand>
</feature>
<evidence type="ECO:0000313" key="10">
    <source>
        <dbReference type="Proteomes" id="UP000255295"/>
    </source>
</evidence>
<dbReference type="InterPro" id="IPR030390">
    <property type="entry name" value="MeTrfase_TrmA_AS"/>
</dbReference>
<dbReference type="Pfam" id="PF01938">
    <property type="entry name" value="TRAM"/>
    <property type="match status" value="1"/>
</dbReference>
<evidence type="ECO:0000256" key="3">
    <source>
        <dbReference type="ARBA" id="ARBA00022679"/>
    </source>
</evidence>
<evidence type="ECO:0000313" key="9">
    <source>
        <dbReference type="EMBL" id="SUV19019.1"/>
    </source>
</evidence>
<dbReference type="EC" id="2.1.1.189" evidence="9"/>
<feature type="active site" description="Nucleophile" evidence="6">
    <location>
        <position position="431"/>
    </location>
</feature>